<dbReference type="EMBL" id="WNYA01000001">
    <property type="protein sequence ID" value="KAG8592102.1"/>
    <property type="molecule type" value="Genomic_DNA"/>
</dbReference>
<dbReference type="FunFam" id="3.30.70.1470:FF:000002">
    <property type="entry name" value="Caspase-3"/>
    <property type="match status" value="1"/>
</dbReference>
<dbReference type="InterPro" id="IPR033139">
    <property type="entry name" value="Caspase_cys_AS"/>
</dbReference>
<evidence type="ECO:0000256" key="15">
    <source>
        <dbReference type="RuleBase" id="RU003971"/>
    </source>
</evidence>
<evidence type="ECO:0000256" key="12">
    <source>
        <dbReference type="ARBA" id="ARBA00036189"/>
    </source>
</evidence>
<dbReference type="GO" id="GO:0051604">
    <property type="term" value="P:protein maturation"/>
    <property type="evidence" value="ECO:0007669"/>
    <property type="project" value="UniProtKB-ARBA"/>
</dbReference>
<feature type="domain" description="Caspase family p10" evidence="17">
    <location>
        <begin position="227"/>
        <end position="320"/>
    </location>
</feature>
<keyword evidence="16" id="KW-0472">Membrane</keyword>
<dbReference type="GO" id="GO:0030216">
    <property type="term" value="P:keratinocyte differentiation"/>
    <property type="evidence" value="ECO:0007669"/>
    <property type="project" value="TreeGrafter"/>
</dbReference>
<evidence type="ECO:0000256" key="10">
    <source>
        <dbReference type="ARBA" id="ARBA00022990"/>
    </source>
</evidence>
<dbReference type="Proteomes" id="UP000824782">
    <property type="component" value="Unassembled WGS sequence"/>
</dbReference>
<evidence type="ECO:0000256" key="13">
    <source>
        <dbReference type="ARBA" id="ARBA00038900"/>
    </source>
</evidence>
<evidence type="ECO:0000256" key="4">
    <source>
        <dbReference type="ARBA" id="ARBA00022553"/>
    </source>
</evidence>
<comment type="caution">
    <text evidence="19">The sequence shown here is derived from an EMBL/GenBank/DDBJ whole genome shotgun (WGS) entry which is preliminary data.</text>
</comment>
<dbReference type="Pfam" id="PF00656">
    <property type="entry name" value="Peptidase_C14"/>
    <property type="match status" value="1"/>
</dbReference>
<protein>
    <recommendedName>
        <fullName evidence="14">Caspase-3</fullName>
        <ecNumber evidence="13">3.4.22.56</ecNumber>
    </recommendedName>
</protein>
<dbReference type="GO" id="GO:0005737">
    <property type="term" value="C:cytoplasm"/>
    <property type="evidence" value="ECO:0007669"/>
    <property type="project" value="UniProtKB-SubCell"/>
</dbReference>
<gene>
    <name evidence="19" type="ORF">GDO81_000406</name>
</gene>
<sequence>MFILFCVTETLLLSCPISINLIFFLFLWLLGRKGIMADPQNGTHTAQDNTDAGPFVSSHHVNVKGGMIKDQPSKFAHHFSYKMDYPEMGLCIIFNNKNFHPSTRMGMRNGTDLDASRLYSTFKSLGYKVDVYNDQKCADIYGRLKKVSEDDHSNRSSFVCALLSHGEDGKLYGVDDCLPIKNLTSLFRGDRCKTLVGKPKLFFIQACRGTDLDPGVETDSGGESSEETYRIPVEADFLYAYSTVPGYYSWRNTVNGSWFIQSLCEMLKLHGKSLELVQILTCVNHMVALEFESCSNHIEFHAKKQIPCVVSMLTKSLRFP</sequence>
<dbReference type="Gene3D" id="3.30.70.1470">
    <property type="entry name" value="Caspase-like"/>
    <property type="match status" value="1"/>
</dbReference>
<keyword evidence="10" id="KW-0007">Acetylation</keyword>
<evidence type="ECO:0000259" key="17">
    <source>
        <dbReference type="PROSITE" id="PS50207"/>
    </source>
</evidence>
<keyword evidence="16" id="KW-1133">Transmembrane helix</keyword>
<evidence type="ECO:0000256" key="16">
    <source>
        <dbReference type="SAM" id="Phobius"/>
    </source>
</evidence>
<keyword evidence="7" id="KW-0378">Hydrolase</keyword>
<keyword evidence="9" id="KW-0832">Ubl conjugation</keyword>
<dbReference type="PRINTS" id="PR00376">
    <property type="entry name" value="IL1BCENZYME"/>
</dbReference>
<dbReference type="EC" id="3.4.22.56" evidence="13"/>
<evidence type="ECO:0000256" key="6">
    <source>
        <dbReference type="ARBA" id="ARBA00022703"/>
    </source>
</evidence>
<evidence type="ECO:0000256" key="2">
    <source>
        <dbReference type="ARBA" id="ARBA00010134"/>
    </source>
</evidence>
<keyword evidence="16" id="KW-0812">Transmembrane</keyword>
<comment type="subcellular location">
    <subcellularLocation>
        <location evidence="1">Cytoplasm</location>
    </subcellularLocation>
</comment>
<dbReference type="SUPFAM" id="SSF52129">
    <property type="entry name" value="Caspase-like"/>
    <property type="match status" value="1"/>
</dbReference>
<dbReference type="PROSITE" id="PS50207">
    <property type="entry name" value="CASPASE_P10"/>
    <property type="match status" value="1"/>
</dbReference>
<keyword evidence="6" id="KW-0053">Apoptosis</keyword>
<dbReference type="InterPro" id="IPR002138">
    <property type="entry name" value="Pept_C14_p10"/>
</dbReference>
<keyword evidence="8" id="KW-0788">Thiol protease</keyword>
<dbReference type="InterPro" id="IPR029030">
    <property type="entry name" value="Caspase-like_dom_sf"/>
</dbReference>
<dbReference type="InterPro" id="IPR016129">
    <property type="entry name" value="Caspase_his_AS"/>
</dbReference>
<dbReference type="InterPro" id="IPR002398">
    <property type="entry name" value="Pept_C14"/>
</dbReference>
<dbReference type="GO" id="GO:0030218">
    <property type="term" value="P:erythrocyte differentiation"/>
    <property type="evidence" value="ECO:0007669"/>
    <property type="project" value="TreeGrafter"/>
</dbReference>
<dbReference type="GO" id="GO:0006508">
    <property type="term" value="P:proteolysis"/>
    <property type="evidence" value="ECO:0007669"/>
    <property type="project" value="UniProtKB-KW"/>
</dbReference>
<evidence type="ECO:0000313" key="19">
    <source>
        <dbReference type="EMBL" id="KAG8592102.1"/>
    </source>
</evidence>
<dbReference type="FunFam" id="3.40.50.1460:FF:000001">
    <property type="entry name" value="Caspase-3 preproprotein"/>
    <property type="match status" value="1"/>
</dbReference>
<feature type="transmembrane region" description="Helical" evidence="16">
    <location>
        <begin position="12"/>
        <end position="31"/>
    </location>
</feature>
<comment type="similarity">
    <text evidence="2 15">Belongs to the peptidase C14A family.</text>
</comment>
<keyword evidence="11" id="KW-0865">Zymogen</keyword>
<dbReference type="GO" id="GO:0043525">
    <property type="term" value="P:positive regulation of neuron apoptotic process"/>
    <property type="evidence" value="ECO:0007669"/>
    <property type="project" value="TreeGrafter"/>
</dbReference>
<name>A0AAV7D628_ENGPU</name>
<organism evidence="19 20">
    <name type="scientific">Engystomops pustulosus</name>
    <name type="common">Tungara frog</name>
    <name type="synonym">Physalaemus pustulosus</name>
    <dbReference type="NCBI Taxonomy" id="76066"/>
    <lineage>
        <taxon>Eukaryota</taxon>
        <taxon>Metazoa</taxon>
        <taxon>Chordata</taxon>
        <taxon>Craniata</taxon>
        <taxon>Vertebrata</taxon>
        <taxon>Euteleostomi</taxon>
        <taxon>Amphibia</taxon>
        <taxon>Batrachia</taxon>
        <taxon>Anura</taxon>
        <taxon>Neobatrachia</taxon>
        <taxon>Hyloidea</taxon>
        <taxon>Leptodactylidae</taxon>
        <taxon>Leiuperinae</taxon>
        <taxon>Engystomops</taxon>
    </lineage>
</organism>
<comment type="catalytic activity">
    <reaction evidence="12">
        <text>Strict requirement for an Asp residue at positions P1 and P4. It has a preferred cleavage sequence of Asp-Xaa-Xaa-Asp-|- with a hydrophobic amino-acid residue at P2 and a hydrophilic amino-acid residue at P3, although Val or Ala are also accepted at this position.</text>
        <dbReference type="EC" id="3.4.22.56"/>
    </reaction>
</comment>
<evidence type="ECO:0000256" key="7">
    <source>
        <dbReference type="ARBA" id="ARBA00022801"/>
    </source>
</evidence>
<proteinExistence type="inferred from homology"/>
<dbReference type="PANTHER" id="PTHR10454:SF198">
    <property type="entry name" value="CASPASE-3"/>
    <property type="match status" value="1"/>
</dbReference>
<dbReference type="GO" id="GO:0097194">
    <property type="term" value="P:execution phase of apoptosis"/>
    <property type="evidence" value="ECO:0007669"/>
    <property type="project" value="UniProtKB-ARBA"/>
</dbReference>
<keyword evidence="3" id="KW-0963">Cytoplasm</keyword>
<dbReference type="Gene3D" id="3.40.50.1460">
    <property type="match status" value="1"/>
</dbReference>
<dbReference type="PANTHER" id="PTHR10454">
    <property type="entry name" value="CASPASE"/>
    <property type="match status" value="1"/>
</dbReference>
<keyword evidence="4" id="KW-0597">Phosphoprotein</keyword>
<accession>A0AAV7D628</accession>
<feature type="domain" description="Caspase family p20" evidence="18">
    <location>
        <begin position="87"/>
        <end position="211"/>
    </location>
</feature>
<evidence type="ECO:0000256" key="5">
    <source>
        <dbReference type="ARBA" id="ARBA00022670"/>
    </source>
</evidence>
<dbReference type="SMART" id="SM00115">
    <property type="entry name" value="CASc"/>
    <property type="match status" value="1"/>
</dbReference>
<evidence type="ECO:0000256" key="11">
    <source>
        <dbReference type="ARBA" id="ARBA00023145"/>
    </source>
</evidence>
<dbReference type="AlphaFoldDB" id="A0AAV7D628"/>
<reference evidence="19" key="1">
    <citation type="thesis" date="2020" institute="ProQuest LLC" country="789 East Eisenhower Parkway, Ann Arbor, MI, USA">
        <title>Comparative Genomics and Chromosome Evolution.</title>
        <authorList>
            <person name="Mudd A.B."/>
        </authorList>
    </citation>
    <scope>NUCLEOTIDE SEQUENCE</scope>
    <source>
        <strain evidence="19">237g6f4</strain>
        <tissue evidence="19">Blood</tissue>
    </source>
</reference>
<dbReference type="GO" id="GO:0031264">
    <property type="term" value="C:death-inducing signaling complex"/>
    <property type="evidence" value="ECO:0007669"/>
    <property type="project" value="TreeGrafter"/>
</dbReference>
<keyword evidence="5" id="KW-0645">Protease</keyword>
<dbReference type="InterPro" id="IPR011600">
    <property type="entry name" value="Pept_C14_caspase"/>
</dbReference>
<dbReference type="GO" id="GO:0004197">
    <property type="term" value="F:cysteine-type endopeptidase activity"/>
    <property type="evidence" value="ECO:0007669"/>
    <property type="project" value="InterPro"/>
</dbReference>
<dbReference type="PROSITE" id="PS01121">
    <property type="entry name" value="CASPASE_HIS"/>
    <property type="match status" value="1"/>
</dbReference>
<evidence type="ECO:0000259" key="18">
    <source>
        <dbReference type="PROSITE" id="PS50208"/>
    </source>
</evidence>
<dbReference type="GO" id="GO:0030182">
    <property type="term" value="P:neuron differentiation"/>
    <property type="evidence" value="ECO:0007669"/>
    <property type="project" value="TreeGrafter"/>
</dbReference>
<evidence type="ECO:0000256" key="3">
    <source>
        <dbReference type="ARBA" id="ARBA00022490"/>
    </source>
</evidence>
<evidence type="ECO:0000256" key="1">
    <source>
        <dbReference type="ARBA" id="ARBA00004496"/>
    </source>
</evidence>
<evidence type="ECO:0000256" key="9">
    <source>
        <dbReference type="ARBA" id="ARBA00022843"/>
    </source>
</evidence>
<dbReference type="InterPro" id="IPR015917">
    <property type="entry name" value="Pept_C14A"/>
</dbReference>
<keyword evidence="20" id="KW-1185">Reference proteome</keyword>
<dbReference type="InterPro" id="IPR001309">
    <property type="entry name" value="Pept_C14_p20"/>
</dbReference>
<dbReference type="PROSITE" id="PS50208">
    <property type="entry name" value="CASPASE_P20"/>
    <property type="match status" value="1"/>
</dbReference>
<evidence type="ECO:0000256" key="14">
    <source>
        <dbReference type="ARBA" id="ARBA00039708"/>
    </source>
</evidence>
<dbReference type="PROSITE" id="PS01122">
    <property type="entry name" value="CASPASE_CYS"/>
    <property type="match status" value="1"/>
</dbReference>
<evidence type="ECO:0000313" key="20">
    <source>
        <dbReference type="Proteomes" id="UP000824782"/>
    </source>
</evidence>
<evidence type="ECO:0000256" key="8">
    <source>
        <dbReference type="ARBA" id="ARBA00022807"/>
    </source>
</evidence>
<dbReference type="CDD" id="cd00032">
    <property type="entry name" value="CASc"/>
    <property type="match status" value="1"/>
</dbReference>